<dbReference type="Proteomes" id="UP000191672">
    <property type="component" value="Unassembled WGS sequence"/>
</dbReference>
<proteinExistence type="predicted"/>
<evidence type="ECO:0000313" key="3">
    <source>
        <dbReference type="EMBL" id="OQD87138.1"/>
    </source>
</evidence>
<dbReference type="InterPro" id="IPR051783">
    <property type="entry name" value="NAD(P)-dependent_oxidoreduct"/>
</dbReference>
<dbReference type="Gene3D" id="3.40.50.720">
    <property type="entry name" value="NAD(P)-binding Rossmann-like Domain"/>
    <property type="match status" value="1"/>
</dbReference>
<dbReference type="PANTHER" id="PTHR48079:SF6">
    <property type="entry name" value="NAD(P)-BINDING DOMAIN-CONTAINING PROTEIN-RELATED"/>
    <property type="match status" value="1"/>
</dbReference>
<dbReference type="InterPro" id="IPR002225">
    <property type="entry name" value="3Beta_OHSteriod_DH/Estase"/>
</dbReference>
<dbReference type="SUPFAM" id="SSF51735">
    <property type="entry name" value="NAD(P)-binding Rossmann-fold domains"/>
    <property type="match status" value="1"/>
</dbReference>
<feature type="compositionally biased region" description="Acidic residues" evidence="1">
    <location>
        <begin position="88"/>
        <end position="104"/>
    </location>
</feature>
<dbReference type="Pfam" id="PF01073">
    <property type="entry name" value="3Beta_HSD"/>
    <property type="match status" value="1"/>
</dbReference>
<dbReference type="AlphaFoldDB" id="A0A1V6QD53"/>
<dbReference type="GO" id="GO:0006694">
    <property type="term" value="P:steroid biosynthetic process"/>
    <property type="evidence" value="ECO:0007669"/>
    <property type="project" value="InterPro"/>
</dbReference>
<keyword evidence="4" id="KW-1185">Reference proteome</keyword>
<dbReference type="GO" id="GO:0005737">
    <property type="term" value="C:cytoplasm"/>
    <property type="evidence" value="ECO:0007669"/>
    <property type="project" value="TreeGrafter"/>
</dbReference>
<evidence type="ECO:0000259" key="2">
    <source>
        <dbReference type="Pfam" id="PF01073"/>
    </source>
</evidence>
<sequence length="510" mass="55154">MAGPQPKRAGANTAGESHVDRAGSAPSVPPPPQISVEEVTRLVKPLNHGHIIGIVSKAAQIHPDINDVIRVMREKEQSRVLSGCSSDAFDDTFEEGEEDEDEDKDERSKNHDPNGLPCITLCFGGYSDVGYDEINSSLIDNIKILTMSDSFSKVLVSGGTGFVGSAIVRALAQKYPDVAIIVIDQSPPRPQHVLPDNISCIQLDITSSEAVINAFRATKPNVVVHTGGLIPGLAERFGRQLEQKTWKTNFEGTQNMLSAAQQTGVIAFVYTSTCCVVTDDTSNPHPNITEEWPSAVRSTIYGESKAAAEALVLNASSSKLATCALRPSVLCGPGDCQLLPPIHACISKYETPFLIGDGLNLWDITHVSNVADAHILAIENLVSTRTAAGESFFIQNNEPITFRDLCLAIWAHFGHIPPIELRIPESLAHFAGLACETVTRVMGTRTTLSRGTVRDACAIRYASGEKAKEILGYEARMGIEEGIRLSCEDYASRLGVKLPAENTTRKIWPM</sequence>
<dbReference type="EMBL" id="MDYN01000006">
    <property type="protein sequence ID" value="OQD87138.1"/>
    <property type="molecule type" value="Genomic_DNA"/>
</dbReference>
<dbReference type="PANTHER" id="PTHR48079">
    <property type="entry name" value="PROTEIN YEEZ"/>
    <property type="match status" value="1"/>
</dbReference>
<feature type="region of interest" description="Disordered" evidence="1">
    <location>
        <begin position="80"/>
        <end position="111"/>
    </location>
</feature>
<organism evidence="3 4">
    <name type="scientific">Penicillium antarcticum</name>
    <dbReference type="NCBI Taxonomy" id="416450"/>
    <lineage>
        <taxon>Eukaryota</taxon>
        <taxon>Fungi</taxon>
        <taxon>Dikarya</taxon>
        <taxon>Ascomycota</taxon>
        <taxon>Pezizomycotina</taxon>
        <taxon>Eurotiomycetes</taxon>
        <taxon>Eurotiomycetidae</taxon>
        <taxon>Eurotiales</taxon>
        <taxon>Aspergillaceae</taxon>
        <taxon>Penicillium</taxon>
    </lineage>
</organism>
<evidence type="ECO:0000256" key="1">
    <source>
        <dbReference type="SAM" id="MobiDB-lite"/>
    </source>
</evidence>
<protein>
    <recommendedName>
        <fullName evidence="2">3-beta hydroxysteroid dehydrogenase/isomerase domain-containing protein</fullName>
    </recommendedName>
</protein>
<reference evidence="4" key="1">
    <citation type="journal article" date="2017" name="Nat. Microbiol.">
        <title>Global analysis of biosynthetic gene clusters reveals vast potential of secondary metabolite production in Penicillium species.</title>
        <authorList>
            <person name="Nielsen J.C."/>
            <person name="Grijseels S."/>
            <person name="Prigent S."/>
            <person name="Ji B."/>
            <person name="Dainat J."/>
            <person name="Nielsen K.F."/>
            <person name="Frisvad J.C."/>
            <person name="Workman M."/>
            <person name="Nielsen J."/>
        </authorList>
    </citation>
    <scope>NUCLEOTIDE SEQUENCE [LARGE SCALE GENOMIC DNA]</scope>
    <source>
        <strain evidence="4">IBT 31811</strain>
    </source>
</reference>
<feature type="region of interest" description="Disordered" evidence="1">
    <location>
        <begin position="1"/>
        <end position="33"/>
    </location>
</feature>
<dbReference type="GO" id="GO:0004029">
    <property type="term" value="F:aldehyde dehydrogenase (NAD+) activity"/>
    <property type="evidence" value="ECO:0007669"/>
    <property type="project" value="TreeGrafter"/>
</dbReference>
<dbReference type="GO" id="GO:0016616">
    <property type="term" value="F:oxidoreductase activity, acting on the CH-OH group of donors, NAD or NADP as acceptor"/>
    <property type="evidence" value="ECO:0007669"/>
    <property type="project" value="InterPro"/>
</dbReference>
<feature type="domain" description="3-beta hydroxysteroid dehydrogenase/isomerase" evidence="2">
    <location>
        <begin position="155"/>
        <end position="419"/>
    </location>
</feature>
<accession>A0A1V6QD53</accession>
<dbReference type="STRING" id="416450.A0A1V6QD53"/>
<evidence type="ECO:0000313" key="4">
    <source>
        <dbReference type="Proteomes" id="UP000191672"/>
    </source>
</evidence>
<name>A0A1V6QD53_9EURO</name>
<dbReference type="InterPro" id="IPR036291">
    <property type="entry name" value="NAD(P)-bd_dom_sf"/>
</dbReference>
<gene>
    <name evidence="3" type="ORF">PENANT_c006G10898</name>
</gene>
<comment type="caution">
    <text evidence="3">The sequence shown here is derived from an EMBL/GenBank/DDBJ whole genome shotgun (WGS) entry which is preliminary data.</text>
</comment>